<organism evidence="1 2">
    <name type="scientific">Lactiplantibacillus fabifermentans DSM 21115</name>
    <dbReference type="NCBI Taxonomy" id="1413187"/>
    <lineage>
        <taxon>Bacteria</taxon>
        <taxon>Bacillati</taxon>
        <taxon>Bacillota</taxon>
        <taxon>Bacilli</taxon>
        <taxon>Lactobacillales</taxon>
        <taxon>Lactobacillaceae</taxon>
        <taxon>Lactiplantibacillus</taxon>
    </lineage>
</organism>
<protein>
    <recommendedName>
        <fullName evidence="3">NAD(P)-binding domain-containing protein</fullName>
    </recommendedName>
</protein>
<evidence type="ECO:0008006" key="3">
    <source>
        <dbReference type="Google" id="ProtNLM"/>
    </source>
</evidence>
<evidence type="ECO:0000313" key="2">
    <source>
        <dbReference type="Proteomes" id="UP000050920"/>
    </source>
</evidence>
<proteinExistence type="predicted"/>
<evidence type="ECO:0000313" key="1">
    <source>
        <dbReference type="EMBL" id="KRO27930.1"/>
    </source>
</evidence>
<dbReference type="EMBL" id="AYGX02000062">
    <property type="protein sequence ID" value="KRO27930.1"/>
    <property type="molecule type" value="Genomic_DNA"/>
</dbReference>
<dbReference type="RefSeq" id="WP_024624833.1">
    <property type="nucleotide sequence ID" value="NZ_AYGX02000062.1"/>
</dbReference>
<gene>
    <name evidence="1" type="ORF">DY78_GL002781</name>
</gene>
<name>A0A0R2NYL1_9LACO</name>
<dbReference type="AlphaFoldDB" id="A0A0R2NYL1"/>
<reference evidence="1 2" key="1">
    <citation type="journal article" date="2015" name="Genome Announc.">
        <title>Expanding the biotechnology potential of lactobacilli through comparative genomics of 213 strains and associated genera.</title>
        <authorList>
            <person name="Sun Z."/>
            <person name="Harris H.M."/>
            <person name="McCann A."/>
            <person name="Guo C."/>
            <person name="Argimon S."/>
            <person name="Zhang W."/>
            <person name="Yang X."/>
            <person name="Jeffery I.B."/>
            <person name="Cooney J.C."/>
            <person name="Kagawa T.F."/>
            <person name="Liu W."/>
            <person name="Song Y."/>
            <person name="Salvetti E."/>
            <person name="Wrobel A."/>
            <person name="Rasinkangas P."/>
            <person name="Parkhill J."/>
            <person name="Rea M.C."/>
            <person name="O'Sullivan O."/>
            <person name="Ritari J."/>
            <person name="Douillard F.P."/>
            <person name="Paul Ross R."/>
            <person name="Yang R."/>
            <person name="Briner A.E."/>
            <person name="Felis G.E."/>
            <person name="de Vos W.M."/>
            <person name="Barrangou R."/>
            <person name="Klaenhammer T.R."/>
            <person name="Caufield P.W."/>
            <person name="Cui Y."/>
            <person name="Zhang H."/>
            <person name="O'Toole P.W."/>
        </authorList>
    </citation>
    <scope>NUCLEOTIDE SEQUENCE [LARGE SCALE GENOMIC DNA]</scope>
    <source>
        <strain evidence="1 2">DSM 21115</strain>
    </source>
</reference>
<dbReference type="Proteomes" id="UP000050920">
    <property type="component" value="Unassembled WGS sequence"/>
</dbReference>
<sequence length="190" mass="20618">MQNLLVVGVLAPQTISNLTVAVDRLVGARLTVYAPADQQSAWPTDVTFISGDLTDVAGLTAAALDQDLVLVQLDATKLVAETQAITTALQHRDGTQLVIASPDSLLSLTERPVRWYQHRLQRRQIAALKLVEAELRQSGITFALIEGQTAQDTVIYTTAMTTTWASPVPTRRPLQLTDYLAVPTEDSLVA</sequence>
<comment type="caution">
    <text evidence="1">The sequence shown here is derived from an EMBL/GenBank/DDBJ whole genome shotgun (WGS) entry which is preliminary data.</text>
</comment>
<accession>A0A0R2NYL1</accession>
<keyword evidence="2" id="KW-1185">Reference proteome</keyword>
<dbReference type="Gene3D" id="3.40.50.720">
    <property type="entry name" value="NAD(P)-binding Rossmann-like Domain"/>
    <property type="match status" value="1"/>
</dbReference>